<gene>
    <name evidence="1" type="ORF">GcM3_137012</name>
</gene>
<dbReference type="AlphaFoldDB" id="A0A420I205"/>
<evidence type="ECO:0000313" key="1">
    <source>
        <dbReference type="EMBL" id="RKF63729.1"/>
    </source>
</evidence>
<evidence type="ECO:0000313" key="2">
    <source>
        <dbReference type="Proteomes" id="UP000283383"/>
    </source>
</evidence>
<dbReference type="Proteomes" id="UP000283383">
    <property type="component" value="Unassembled WGS sequence"/>
</dbReference>
<sequence length="262" mass="29568">MDEAKDTLFLKEEVLDFSDDEQSTEDTINPFIVVGIWIEKTLNGVTAILPPHESFVEITSESSNKTNSSSRFWMAPIIFTRDNYRCDIIRIEEVPIPYCQEIGYGIKFIHVCLPDSLRNLLKDSKNTSYPLQMNERNLIGAGGWWKSVHLTKNSLGCIEMEDMSFSPISIKKIMKKTGKGLKATLNVRFVCKASTDSTKELNECTQRTVGVEVLRGYITSIDTDVIPPIRRAPPPPKPLAKDITTDQIIMKILNLNLRAAKT</sequence>
<proteinExistence type="predicted"/>
<organism evidence="1 2">
    <name type="scientific">Golovinomyces cichoracearum</name>
    <dbReference type="NCBI Taxonomy" id="62708"/>
    <lineage>
        <taxon>Eukaryota</taxon>
        <taxon>Fungi</taxon>
        <taxon>Dikarya</taxon>
        <taxon>Ascomycota</taxon>
        <taxon>Pezizomycotina</taxon>
        <taxon>Leotiomycetes</taxon>
        <taxon>Erysiphales</taxon>
        <taxon>Erysiphaceae</taxon>
        <taxon>Golovinomyces</taxon>
    </lineage>
</organism>
<comment type="caution">
    <text evidence="1">The sequence shown here is derived from an EMBL/GenBank/DDBJ whole genome shotgun (WGS) entry which is preliminary data.</text>
</comment>
<reference evidence="1 2" key="1">
    <citation type="journal article" date="2018" name="BMC Genomics">
        <title>Comparative genome analyses reveal sequence features reflecting distinct modes of host-adaptation between dicot and monocot powdery mildew.</title>
        <authorList>
            <person name="Wu Y."/>
            <person name="Ma X."/>
            <person name="Pan Z."/>
            <person name="Kale S.D."/>
            <person name="Song Y."/>
            <person name="King H."/>
            <person name="Zhang Q."/>
            <person name="Presley C."/>
            <person name="Deng X."/>
            <person name="Wei C.I."/>
            <person name="Xiao S."/>
        </authorList>
    </citation>
    <scope>NUCLEOTIDE SEQUENCE [LARGE SCALE GENOMIC DNA]</scope>
    <source>
        <strain evidence="1">UMSG3</strain>
    </source>
</reference>
<keyword evidence="2" id="KW-1185">Reference proteome</keyword>
<protein>
    <submittedName>
        <fullName evidence="1">Uncharacterized protein</fullName>
    </submittedName>
</protein>
<name>A0A420I205_9PEZI</name>
<dbReference type="EMBL" id="MCBQ01013750">
    <property type="protein sequence ID" value="RKF63729.1"/>
    <property type="molecule type" value="Genomic_DNA"/>
</dbReference>
<accession>A0A420I205</accession>